<proteinExistence type="predicted"/>
<reference evidence="1" key="1">
    <citation type="submission" date="2021-01" db="EMBL/GenBank/DDBJ databases">
        <title>Chromosome-level genome assembly of a human fungal pathogen reveals clustering of transcriptionally co-regulated genes.</title>
        <authorList>
            <person name="Voorhies M."/>
            <person name="Cohen S."/>
            <person name="Shea T.P."/>
            <person name="Petrus S."/>
            <person name="Munoz J.F."/>
            <person name="Poplawski S."/>
            <person name="Goldman W.E."/>
            <person name="Michael T."/>
            <person name="Cuomo C.A."/>
            <person name="Sil A."/>
            <person name="Beyhan S."/>
        </authorList>
    </citation>
    <scope>NUCLEOTIDE SEQUENCE</scope>
    <source>
        <strain evidence="1">WU24</strain>
    </source>
</reference>
<dbReference type="EMBL" id="CP069114">
    <property type="protein sequence ID" value="QSS64552.1"/>
    <property type="molecule type" value="Genomic_DNA"/>
</dbReference>
<evidence type="ECO:0000313" key="1">
    <source>
        <dbReference type="EMBL" id="QSS64552.1"/>
    </source>
</evidence>
<dbReference type="Proteomes" id="UP000663671">
    <property type="component" value="Chromosome 1"/>
</dbReference>
<gene>
    <name evidence="1" type="ORF">I7I51_01620</name>
</gene>
<dbReference type="VEuPathDB" id="FungiDB:I7I51_01620"/>
<organism evidence="1 2">
    <name type="scientific">Ajellomyces capsulatus</name>
    <name type="common">Darling's disease fungus</name>
    <name type="synonym">Histoplasma capsulatum</name>
    <dbReference type="NCBI Taxonomy" id="5037"/>
    <lineage>
        <taxon>Eukaryota</taxon>
        <taxon>Fungi</taxon>
        <taxon>Dikarya</taxon>
        <taxon>Ascomycota</taxon>
        <taxon>Pezizomycotina</taxon>
        <taxon>Eurotiomycetes</taxon>
        <taxon>Eurotiomycetidae</taxon>
        <taxon>Onygenales</taxon>
        <taxon>Ajellomycetaceae</taxon>
        <taxon>Histoplasma</taxon>
    </lineage>
</organism>
<sequence>MAVGRSVKQKGRPPVVGQEGIPKGVREYRFQGVANMERVIESHMDLLSNQNNKGKEKSLSASQDECPSEFIVFAGVPSDVLEHNAIEKKFSSYHKQLKILVLKMVLRPHERASRVFERLLQDAIRPMGLEEEIGLDGTARVHSLDRDKEPDCSYRPRILPAGRATQWPSMVVEVADSESQNLVDADAHWWLENSNGDVKIAITISIRRARITIRRWETIDRPTRENPYRTVTKLMQEVNIVRQPNGSITTMGTAPLRFPFEKVMLRRPSMPLERDFLILDEALKELGQEVWEVQEH</sequence>
<dbReference type="OrthoDB" id="4185394at2759"/>
<dbReference type="AlphaFoldDB" id="A0A8A1MJ06"/>
<name>A0A8A1MJ06_AJECA</name>
<protein>
    <submittedName>
        <fullName evidence="1">Uncharacterized protein</fullName>
    </submittedName>
</protein>
<evidence type="ECO:0000313" key="2">
    <source>
        <dbReference type="Proteomes" id="UP000663671"/>
    </source>
</evidence>
<accession>A0A8A1MJ06</accession>